<proteinExistence type="predicted"/>
<dbReference type="InterPro" id="IPR029787">
    <property type="entry name" value="Nucleotide_cyclase"/>
</dbReference>
<sequence length="273" mass="31685">MTTKSLGIRARKNFDFFVFTESENKLTPFSGVFIPLQNCNFALILKDQSEIIEMKDELDRLHKQISLVLKRLVHPMIAMKTVLDEMPNLTTKEKCVIFCCQMKTIEYVKPEIELFDYEITEVCISIFDRLLSKYNKICRMRTFNEDFVFIGGFFDDDSPGERIEEIIKFAQDAANDINHFLECNILLSGSINYGGPVHCGFSGISKTMFDYWSKAIIDCYDILDVVPPGKLLLFEDAYNYINDKSLFIPYRPTREIEQNLFIMQSYLGMGFTD</sequence>
<dbReference type="KEGG" id="tva:4747407"/>
<dbReference type="VEuPathDB" id="TrichDB:TVAGG3_0795140"/>
<dbReference type="Proteomes" id="UP000001542">
    <property type="component" value="Unassembled WGS sequence"/>
</dbReference>
<organism evidence="1 2">
    <name type="scientific">Trichomonas vaginalis (strain ATCC PRA-98 / G3)</name>
    <dbReference type="NCBI Taxonomy" id="412133"/>
    <lineage>
        <taxon>Eukaryota</taxon>
        <taxon>Metamonada</taxon>
        <taxon>Parabasalia</taxon>
        <taxon>Trichomonadida</taxon>
        <taxon>Trichomonadidae</taxon>
        <taxon>Trichomonas</taxon>
    </lineage>
</organism>
<name>A2FZC8_TRIV3</name>
<dbReference type="EMBL" id="DS114171">
    <property type="protein sequence ID" value="EAX89734.1"/>
    <property type="molecule type" value="Genomic_DNA"/>
</dbReference>
<accession>A2FZC8</accession>
<reference evidence="1" key="2">
    <citation type="journal article" date="2007" name="Science">
        <title>Draft genome sequence of the sexually transmitted pathogen Trichomonas vaginalis.</title>
        <authorList>
            <person name="Carlton J.M."/>
            <person name="Hirt R.P."/>
            <person name="Silva J.C."/>
            <person name="Delcher A.L."/>
            <person name="Schatz M."/>
            <person name="Zhao Q."/>
            <person name="Wortman J.R."/>
            <person name="Bidwell S.L."/>
            <person name="Alsmark U.C.M."/>
            <person name="Besteiro S."/>
            <person name="Sicheritz-Ponten T."/>
            <person name="Noel C.J."/>
            <person name="Dacks J.B."/>
            <person name="Foster P.G."/>
            <person name="Simillion C."/>
            <person name="Van de Peer Y."/>
            <person name="Miranda-Saavedra D."/>
            <person name="Barton G.J."/>
            <person name="Westrop G.D."/>
            <person name="Mueller S."/>
            <person name="Dessi D."/>
            <person name="Fiori P.L."/>
            <person name="Ren Q."/>
            <person name="Paulsen I."/>
            <person name="Zhang H."/>
            <person name="Bastida-Corcuera F.D."/>
            <person name="Simoes-Barbosa A."/>
            <person name="Brown M.T."/>
            <person name="Hayes R.D."/>
            <person name="Mukherjee M."/>
            <person name="Okumura C.Y."/>
            <person name="Schneider R."/>
            <person name="Smith A.J."/>
            <person name="Vanacova S."/>
            <person name="Villalvazo M."/>
            <person name="Haas B.J."/>
            <person name="Pertea M."/>
            <person name="Feldblyum T.V."/>
            <person name="Utterback T.R."/>
            <person name="Shu C.L."/>
            <person name="Osoegawa K."/>
            <person name="de Jong P.J."/>
            <person name="Hrdy I."/>
            <person name="Horvathova L."/>
            <person name="Zubacova Z."/>
            <person name="Dolezal P."/>
            <person name="Malik S.B."/>
            <person name="Logsdon J.M. Jr."/>
            <person name="Henze K."/>
            <person name="Gupta A."/>
            <person name="Wang C.C."/>
            <person name="Dunne R.L."/>
            <person name="Upcroft J.A."/>
            <person name="Upcroft P."/>
            <person name="White O."/>
            <person name="Salzberg S.L."/>
            <person name="Tang P."/>
            <person name="Chiu C.-H."/>
            <person name="Lee Y.-S."/>
            <person name="Embley T.M."/>
            <person name="Coombs G.H."/>
            <person name="Mottram J.C."/>
            <person name="Tachezy J."/>
            <person name="Fraser-Liggett C.M."/>
            <person name="Johnson P.J."/>
        </authorList>
    </citation>
    <scope>NUCLEOTIDE SEQUENCE [LARGE SCALE GENOMIC DNA]</scope>
    <source>
        <strain evidence="1">G3</strain>
    </source>
</reference>
<dbReference type="VEuPathDB" id="TrichDB:TVAG_137420"/>
<dbReference type="InParanoid" id="A2FZC8"/>
<reference evidence="1" key="1">
    <citation type="submission" date="2006-10" db="EMBL/GenBank/DDBJ databases">
        <authorList>
            <person name="Amadeo P."/>
            <person name="Zhao Q."/>
            <person name="Wortman J."/>
            <person name="Fraser-Liggett C."/>
            <person name="Carlton J."/>
        </authorList>
    </citation>
    <scope>NUCLEOTIDE SEQUENCE</scope>
    <source>
        <strain evidence="1">G3</strain>
    </source>
</reference>
<protein>
    <submittedName>
        <fullName evidence="1">Adenylate cyclase, putative</fullName>
    </submittedName>
</protein>
<keyword evidence="2" id="KW-1185">Reference proteome</keyword>
<dbReference type="RefSeq" id="XP_001302664.1">
    <property type="nucleotide sequence ID" value="XM_001302663.1"/>
</dbReference>
<dbReference type="SUPFAM" id="SSF55073">
    <property type="entry name" value="Nucleotide cyclase"/>
    <property type="match status" value="1"/>
</dbReference>
<gene>
    <name evidence="1" type="ORF">TVAG_137420</name>
</gene>
<dbReference type="AlphaFoldDB" id="A2FZC8"/>
<evidence type="ECO:0000313" key="1">
    <source>
        <dbReference type="EMBL" id="EAX89734.1"/>
    </source>
</evidence>
<evidence type="ECO:0000313" key="2">
    <source>
        <dbReference type="Proteomes" id="UP000001542"/>
    </source>
</evidence>
<dbReference type="SMR" id="A2FZC8"/>